<organism evidence="2 3">
    <name type="scientific">Protopolystoma xenopodis</name>
    <dbReference type="NCBI Taxonomy" id="117903"/>
    <lineage>
        <taxon>Eukaryota</taxon>
        <taxon>Metazoa</taxon>
        <taxon>Spiralia</taxon>
        <taxon>Lophotrochozoa</taxon>
        <taxon>Platyhelminthes</taxon>
        <taxon>Monogenea</taxon>
        <taxon>Polyopisthocotylea</taxon>
        <taxon>Polystomatidea</taxon>
        <taxon>Polystomatidae</taxon>
        <taxon>Protopolystoma</taxon>
    </lineage>
</organism>
<feature type="compositionally biased region" description="Gly residues" evidence="1">
    <location>
        <begin position="129"/>
        <end position="139"/>
    </location>
</feature>
<dbReference type="EMBL" id="CAAALY010011492">
    <property type="protein sequence ID" value="VEL11325.1"/>
    <property type="molecule type" value="Genomic_DNA"/>
</dbReference>
<evidence type="ECO:0000313" key="3">
    <source>
        <dbReference type="Proteomes" id="UP000784294"/>
    </source>
</evidence>
<proteinExistence type="predicted"/>
<dbReference type="Proteomes" id="UP000784294">
    <property type="component" value="Unassembled WGS sequence"/>
</dbReference>
<feature type="region of interest" description="Disordered" evidence="1">
    <location>
        <begin position="122"/>
        <end position="151"/>
    </location>
</feature>
<name>A0A3S5AAG6_9PLAT</name>
<dbReference type="AlphaFoldDB" id="A0A3S5AAG6"/>
<evidence type="ECO:0000313" key="2">
    <source>
        <dbReference type="EMBL" id="VEL11325.1"/>
    </source>
</evidence>
<protein>
    <submittedName>
        <fullName evidence="2">Uncharacterized protein</fullName>
    </submittedName>
</protein>
<gene>
    <name evidence="2" type="ORF">PXEA_LOCUS4765</name>
</gene>
<accession>A0A3S5AAG6</accession>
<evidence type="ECO:0000256" key="1">
    <source>
        <dbReference type="SAM" id="MobiDB-lite"/>
    </source>
</evidence>
<reference evidence="2" key="1">
    <citation type="submission" date="2018-11" db="EMBL/GenBank/DDBJ databases">
        <authorList>
            <consortium name="Pathogen Informatics"/>
        </authorList>
    </citation>
    <scope>NUCLEOTIDE SEQUENCE</scope>
</reference>
<comment type="caution">
    <text evidence="2">The sequence shown here is derived from an EMBL/GenBank/DDBJ whole genome shotgun (WGS) entry which is preliminary data.</text>
</comment>
<sequence>MVRQLPMSPFLGTHTLGPSPAAAFMTAAETRHPSVSQHQVQQAQQLLDAMNVMATLNRLQHQHQQHQNHQQQFCPGFPSNDGLQMPTADQGRLDRHKRRSMAGGEAFATAGLATVVTEAARTTGNGTTPNGGIGRGGALATGKARRHPEVR</sequence>
<keyword evidence="3" id="KW-1185">Reference proteome</keyword>